<name>A0A3B0VPB5_9ZZZZ</name>
<dbReference type="AlphaFoldDB" id="A0A3B0VPB5"/>
<feature type="non-terminal residue" evidence="1">
    <location>
        <position position="352"/>
    </location>
</feature>
<proteinExistence type="predicted"/>
<gene>
    <name evidence="1" type="ORF">MNBD_CHLOROFLEXI01-895</name>
</gene>
<organism evidence="1">
    <name type="scientific">hydrothermal vent metagenome</name>
    <dbReference type="NCBI Taxonomy" id="652676"/>
    <lineage>
        <taxon>unclassified sequences</taxon>
        <taxon>metagenomes</taxon>
        <taxon>ecological metagenomes</taxon>
    </lineage>
</organism>
<accession>A0A3B0VPB5</accession>
<dbReference type="EMBL" id="UOEU01000500">
    <property type="protein sequence ID" value="VAW34006.1"/>
    <property type="molecule type" value="Genomic_DNA"/>
</dbReference>
<evidence type="ECO:0000313" key="1">
    <source>
        <dbReference type="EMBL" id="VAW34006.1"/>
    </source>
</evidence>
<protein>
    <submittedName>
        <fullName evidence="1">Uncharacterized protein</fullName>
    </submittedName>
</protein>
<reference evidence="1" key="1">
    <citation type="submission" date="2018-06" db="EMBL/GenBank/DDBJ databases">
        <authorList>
            <person name="Zhirakovskaya E."/>
        </authorList>
    </citation>
    <scope>NUCLEOTIDE SEQUENCE</scope>
</reference>
<feature type="non-terminal residue" evidence="1">
    <location>
        <position position="1"/>
    </location>
</feature>
<sequence length="352" mass="39321">LSPDLRAAELVYPQDYIVQTPAGITETVTMQQTAVYRQGKTHWLYAPPYDEFWGDWVTSSGEYLTLAYPERDAEVAERLAADLDALVGQMCAELEDLSCADDLQLHLRLDSDPDALLAANEIEPMLSGSLRLNLPTPTLVGTPIDEAGYQVLYRAYGVRVATAVFANQSSYECCRRQLFFRALRDYQLAELGLQAWPLDEAAYSSALSLGFNGTVLRQWSFRWEDDSPEAEQVYLIIEYLMTQETAVPPIEMMTQLMDRTSSRSWLAIILPDAYESDLFATQFVSYIYAQSTAGQQAEPPLPSGTITLICDVSNDSDSGIYQYNLASSEWIDRFLPSPDDPGNLFASSVDGR</sequence>